<keyword evidence="1" id="KW-0540">Nuclease</keyword>
<evidence type="ECO:0000259" key="5">
    <source>
        <dbReference type="Pfam" id="PF01850"/>
    </source>
</evidence>
<keyword evidence="2" id="KW-0479">Metal-binding</keyword>
<evidence type="ECO:0000256" key="3">
    <source>
        <dbReference type="ARBA" id="ARBA00022801"/>
    </source>
</evidence>
<dbReference type="InterPro" id="IPR051619">
    <property type="entry name" value="TypeII_TA_RNase_PINc/VapC"/>
</dbReference>
<accession>A0ABU2JFA0</accession>
<dbReference type="Proteomes" id="UP001183176">
    <property type="component" value="Unassembled WGS sequence"/>
</dbReference>
<reference evidence="7" key="1">
    <citation type="submission" date="2023-07" db="EMBL/GenBank/DDBJ databases">
        <title>30 novel species of actinomycetes from the DSMZ collection.</title>
        <authorList>
            <person name="Nouioui I."/>
        </authorList>
    </citation>
    <scope>NUCLEOTIDE SEQUENCE [LARGE SCALE GENOMIC DNA]</scope>
    <source>
        <strain evidence="7">DSM 44399</strain>
    </source>
</reference>
<name>A0ABU2JFA0_9ACTN</name>
<dbReference type="PANTHER" id="PTHR35901:SF1">
    <property type="entry name" value="EXONUCLEASE VAPC9"/>
    <property type="match status" value="1"/>
</dbReference>
<evidence type="ECO:0000313" key="7">
    <source>
        <dbReference type="Proteomes" id="UP001183176"/>
    </source>
</evidence>
<evidence type="ECO:0000256" key="4">
    <source>
        <dbReference type="ARBA" id="ARBA00022842"/>
    </source>
</evidence>
<dbReference type="InterPro" id="IPR002716">
    <property type="entry name" value="PIN_dom"/>
</dbReference>
<comment type="caution">
    <text evidence="6">The sequence shown here is derived from an EMBL/GenBank/DDBJ whole genome shotgun (WGS) entry which is preliminary data.</text>
</comment>
<evidence type="ECO:0000256" key="2">
    <source>
        <dbReference type="ARBA" id="ARBA00022723"/>
    </source>
</evidence>
<protein>
    <submittedName>
        <fullName evidence="6">Type II toxin-antitoxin system VapC family toxin</fullName>
    </submittedName>
</protein>
<keyword evidence="4" id="KW-0460">Magnesium</keyword>
<dbReference type="InterPro" id="IPR029060">
    <property type="entry name" value="PIN-like_dom_sf"/>
</dbReference>
<dbReference type="EMBL" id="JAVREH010000047">
    <property type="protein sequence ID" value="MDT0263673.1"/>
    <property type="molecule type" value="Genomic_DNA"/>
</dbReference>
<dbReference type="CDD" id="cd09873">
    <property type="entry name" value="PIN_Pae0151-like"/>
    <property type="match status" value="1"/>
</dbReference>
<organism evidence="6 7">
    <name type="scientific">Jatrophihabitans lederbergiae</name>
    <dbReference type="NCBI Taxonomy" id="3075547"/>
    <lineage>
        <taxon>Bacteria</taxon>
        <taxon>Bacillati</taxon>
        <taxon>Actinomycetota</taxon>
        <taxon>Actinomycetes</taxon>
        <taxon>Jatrophihabitantales</taxon>
        <taxon>Jatrophihabitantaceae</taxon>
        <taxon>Jatrophihabitans</taxon>
    </lineage>
</organism>
<feature type="domain" description="PIN" evidence="5">
    <location>
        <begin position="1"/>
        <end position="120"/>
    </location>
</feature>
<gene>
    <name evidence="6" type="ORF">RM423_20065</name>
</gene>
<dbReference type="Pfam" id="PF01850">
    <property type="entry name" value="PIN"/>
    <property type="match status" value="1"/>
</dbReference>
<evidence type="ECO:0000313" key="6">
    <source>
        <dbReference type="EMBL" id="MDT0263673.1"/>
    </source>
</evidence>
<proteinExistence type="predicted"/>
<dbReference type="Gene3D" id="3.40.50.1010">
    <property type="entry name" value="5'-nuclease"/>
    <property type="match status" value="1"/>
</dbReference>
<dbReference type="PANTHER" id="PTHR35901">
    <property type="entry name" value="RIBONUCLEASE VAPC3"/>
    <property type="match status" value="1"/>
</dbReference>
<dbReference type="RefSeq" id="WP_311424819.1">
    <property type="nucleotide sequence ID" value="NZ_JAVREH010000047.1"/>
</dbReference>
<sequence>MVDASVLTNAFTDDGPVGAHGRAELGRDPRWAAPDHLVVEVFSAIRGRWLGHKISEQRAVDALTAMAAATIDLVAATPLLDRMWQLRRNVTGYDAAYLAVAETFGCALVTADARLNRVPDLQCEVRLALPP</sequence>
<dbReference type="InterPro" id="IPR044153">
    <property type="entry name" value="PIN_Pae0151-like"/>
</dbReference>
<keyword evidence="3" id="KW-0378">Hydrolase</keyword>
<dbReference type="SUPFAM" id="SSF88723">
    <property type="entry name" value="PIN domain-like"/>
    <property type="match status" value="1"/>
</dbReference>
<keyword evidence="7" id="KW-1185">Reference proteome</keyword>
<evidence type="ECO:0000256" key="1">
    <source>
        <dbReference type="ARBA" id="ARBA00022722"/>
    </source>
</evidence>